<feature type="transmembrane region" description="Helical" evidence="10">
    <location>
        <begin position="394"/>
        <end position="419"/>
    </location>
</feature>
<feature type="transmembrane region" description="Helical" evidence="10">
    <location>
        <begin position="116"/>
        <end position="139"/>
    </location>
</feature>
<dbReference type="GO" id="GO:0042121">
    <property type="term" value="P:alginic acid biosynthetic process"/>
    <property type="evidence" value="ECO:0007669"/>
    <property type="project" value="InterPro"/>
</dbReference>
<keyword evidence="7 9" id="KW-0472">Membrane</keyword>
<evidence type="ECO:0000256" key="8">
    <source>
        <dbReference type="ARBA" id="ARBA00023315"/>
    </source>
</evidence>
<evidence type="ECO:0000313" key="11">
    <source>
        <dbReference type="EMBL" id="WCO65176.1"/>
    </source>
</evidence>
<evidence type="ECO:0000256" key="10">
    <source>
        <dbReference type="SAM" id="Phobius"/>
    </source>
</evidence>
<feature type="transmembrane region" description="Helical" evidence="10">
    <location>
        <begin position="151"/>
        <end position="171"/>
    </location>
</feature>
<evidence type="ECO:0000256" key="2">
    <source>
        <dbReference type="ARBA" id="ARBA00010323"/>
    </source>
</evidence>
<dbReference type="Proteomes" id="UP001216390">
    <property type="component" value="Chromosome"/>
</dbReference>
<evidence type="ECO:0000256" key="4">
    <source>
        <dbReference type="ARBA" id="ARBA00022679"/>
    </source>
</evidence>
<keyword evidence="8 9" id="KW-0012">Acyltransferase</keyword>
<comment type="subcellular location">
    <subcellularLocation>
        <location evidence="1">Cell membrane</location>
        <topology evidence="1">Multi-pass membrane protein</topology>
    </subcellularLocation>
</comment>
<dbReference type="AlphaFoldDB" id="A0AAE9Y4T2"/>
<keyword evidence="6 10" id="KW-1133">Transmembrane helix</keyword>
<proteinExistence type="inferred from homology"/>
<dbReference type="InterPro" id="IPR051085">
    <property type="entry name" value="MB_O-acyltransferase"/>
</dbReference>
<keyword evidence="5 10" id="KW-0812">Transmembrane</keyword>
<dbReference type="InterPro" id="IPR004299">
    <property type="entry name" value="MBOAT_fam"/>
</dbReference>
<dbReference type="KEGG" id="ima:PO878_11770"/>
<evidence type="ECO:0000313" key="12">
    <source>
        <dbReference type="Proteomes" id="UP001216390"/>
    </source>
</evidence>
<evidence type="ECO:0000256" key="9">
    <source>
        <dbReference type="PIRNR" id="PIRNR016636"/>
    </source>
</evidence>
<feature type="transmembrane region" description="Helical" evidence="10">
    <location>
        <begin position="77"/>
        <end position="95"/>
    </location>
</feature>
<evidence type="ECO:0000256" key="3">
    <source>
        <dbReference type="ARBA" id="ARBA00022475"/>
    </source>
</evidence>
<dbReference type="InterPro" id="IPR024194">
    <property type="entry name" value="Ac/AlaTfrase_AlgI/DltB"/>
</dbReference>
<dbReference type="Pfam" id="PF03062">
    <property type="entry name" value="MBOAT"/>
    <property type="match status" value="1"/>
</dbReference>
<feature type="transmembrane region" description="Helical" evidence="10">
    <location>
        <begin position="365"/>
        <end position="382"/>
    </location>
</feature>
<organism evidence="11 12">
    <name type="scientific">Iamia majanohamensis</name>
    <dbReference type="NCBI Taxonomy" id="467976"/>
    <lineage>
        <taxon>Bacteria</taxon>
        <taxon>Bacillati</taxon>
        <taxon>Actinomycetota</taxon>
        <taxon>Acidimicrobiia</taxon>
        <taxon>Acidimicrobiales</taxon>
        <taxon>Iamiaceae</taxon>
        <taxon>Iamia</taxon>
    </lineage>
</organism>
<evidence type="ECO:0000256" key="1">
    <source>
        <dbReference type="ARBA" id="ARBA00004651"/>
    </source>
</evidence>
<accession>A0AAE9Y4T2</accession>
<dbReference type="GO" id="GO:0016746">
    <property type="term" value="F:acyltransferase activity"/>
    <property type="evidence" value="ECO:0007669"/>
    <property type="project" value="UniProtKB-KW"/>
</dbReference>
<protein>
    <submittedName>
        <fullName evidence="11">MBOAT family protein</fullName>
    </submittedName>
</protein>
<feature type="transmembrane region" description="Helical" evidence="10">
    <location>
        <begin position="31"/>
        <end position="57"/>
    </location>
</feature>
<evidence type="ECO:0000256" key="6">
    <source>
        <dbReference type="ARBA" id="ARBA00022989"/>
    </source>
</evidence>
<dbReference type="PIRSF" id="PIRSF500217">
    <property type="entry name" value="AlgI"/>
    <property type="match status" value="1"/>
</dbReference>
<dbReference type="InterPro" id="IPR028362">
    <property type="entry name" value="AlgI"/>
</dbReference>
<gene>
    <name evidence="11" type="ORF">PO878_11770</name>
</gene>
<dbReference type="GO" id="GO:0005886">
    <property type="term" value="C:plasma membrane"/>
    <property type="evidence" value="ECO:0007669"/>
    <property type="project" value="UniProtKB-SubCell"/>
</dbReference>
<dbReference type="RefSeq" id="WP_272734701.1">
    <property type="nucleotide sequence ID" value="NZ_CP116942.1"/>
</dbReference>
<sequence length="471" mass="52136">MLFPTFEFAAFFCVVFVVSWLLRPHPLPWRLFLLAASFVFYGAFDPAYTLLLGASILANQGFAKAIAASDDERRRRAVLAVAVVANLGVLGYYKYVDFFIDSTAGTLALIGIDPGWVPLGVLLPVAISFFTFQALSYVIDTYRRDTEPASLLDFAVYLAFFPHLVAGPIVRARELIPQLEQRADPRKVNSALAFRLIMAGLFKKVVISSFLASAIVDDVFAVPEAHRSGEILVAIYAYAIQIYADFSGYTDIAIGCALLLGLRFPQNFDAPYAALSVQSFWRKWHMTLSFWLRDYLYIPLGGNQGTEQRRDLNLFLTMLIGGLWHGAAWTFVVWGSIHGAALIIERRVTEARAAAGKVPGRWSPVIRWAITFNVVCLAWVFFRAESFDNAFTLLFRLVFAPGIGPLVTPMVLFVIVAMLASQFVPTEAVNRAQAAFSRTVPAVQAVVLAGCLLLINALGPEGVPPFIYFQF</sequence>
<comment type="similarity">
    <text evidence="2 9">Belongs to the membrane-bound acyltransferase family.</text>
</comment>
<feature type="transmembrane region" description="Helical" evidence="10">
    <location>
        <begin position="440"/>
        <end position="459"/>
    </location>
</feature>
<evidence type="ECO:0000256" key="5">
    <source>
        <dbReference type="ARBA" id="ARBA00022692"/>
    </source>
</evidence>
<evidence type="ECO:0000256" key="7">
    <source>
        <dbReference type="ARBA" id="ARBA00023136"/>
    </source>
</evidence>
<name>A0AAE9Y4T2_9ACTN</name>
<feature type="transmembrane region" description="Helical" evidence="10">
    <location>
        <begin position="323"/>
        <end position="344"/>
    </location>
</feature>
<dbReference type="PIRSF" id="PIRSF016636">
    <property type="entry name" value="AlgI_DltB"/>
    <property type="match status" value="1"/>
</dbReference>
<dbReference type="PANTHER" id="PTHR13285:SF23">
    <property type="entry name" value="TEICHOIC ACID D-ALANYLTRANSFERASE"/>
    <property type="match status" value="1"/>
</dbReference>
<keyword evidence="3 9" id="KW-1003">Cell membrane</keyword>
<feature type="transmembrane region" description="Helical" evidence="10">
    <location>
        <begin position="6"/>
        <end position="22"/>
    </location>
</feature>
<reference evidence="11" key="1">
    <citation type="submission" date="2023-01" db="EMBL/GenBank/DDBJ databases">
        <title>The diversity of Class Acidimicrobiia in South China Sea sediment environments and the proposal of Iamia marina sp. nov., a novel species of the genus Iamia.</title>
        <authorList>
            <person name="He Y."/>
            <person name="Tian X."/>
        </authorList>
    </citation>
    <scope>NUCLEOTIDE SEQUENCE</scope>
    <source>
        <strain evidence="11">DSM 19957</strain>
    </source>
</reference>
<dbReference type="EMBL" id="CP116942">
    <property type="protein sequence ID" value="WCO65176.1"/>
    <property type="molecule type" value="Genomic_DNA"/>
</dbReference>
<dbReference type="PANTHER" id="PTHR13285">
    <property type="entry name" value="ACYLTRANSFERASE"/>
    <property type="match status" value="1"/>
</dbReference>
<keyword evidence="12" id="KW-1185">Reference proteome</keyword>
<keyword evidence="4 9" id="KW-0808">Transferase</keyword>